<reference evidence="2 3" key="1">
    <citation type="submission" date="2024-01" db="EMBL/GenBank/DDBJ databases">
        <title>The genomes of 5 underutilized Papilionoideae crops provide insights into root nodulation and disease resistanc.</title>
        <authorList>
            <person name="Yuan L."/>
        </authorList>
    </citation>
    <scope>NUCLEOTIDE SEQUENCE [LARGE SCALE GENOMIC DNA]</scope>
    <source>
        <strain evidence="2">ZHUSHIDOU_FW_LH</strain>
        <tissue evidence="2">Leaf</tissue>
    </source>
</reference>
<evidence type="ECO:0000256" key="1">
    <source>
        <dbReference type="SAM" id="Phobius"/>
    </source>
</evidence>
<keyword evidence="1" id="KW-1133">Transmembrane helix</keyword>
<gene>
    <name evidence="2" type="ORF">RIF29_15941</name>
</gene>
<protein>
    <submittedName>
        <fullName evidence="2">Uncharacterized protein</fullName>
    </submittedName>
</protein>
<dbReference type="EMBL" id="JAYWIO010000003">
    <property type="protein sequence ID" value="KAK7274842.1"/>
    <property type="molecule type" value="Genomic_DNA"/>
</dbReference>
<dbReference type="AlphaFoldDB" id="A0AAN9FE70"/>
<feature type="transmembrane region" description="Helical" evidence="1">
    <location>
        <begin position="72"/>
        <end position="90"/>
    </location>
</feature>
<organism evidence="2 3">
    <name type="scientific">Crotalaria pallida</name>
    <name type="common">Smooth rattlebox</name>
    <name type="synonym">Crotalaria striata</name>
    <dbReference type="NCBI Taxonomy" id="3830"/>
    <lineage>
        <taxon>Eukaryota</taxon>
        <taxon>Viridiplantae</taxon>
        <taxon>Streptophyta</taxon>
        <taxon>Embryophyta</taxon>
        <taxon>Tracheophyta</taxon>
        <taxon>Spermatophyta</taxon>
        <taxon>Magnoliopsida</taxon>
        <taxon>eudicotyledons</taxon>
        <taxon>Gunneridae</taxon>
        <taxon>Pentapetalae</taxon>
        <taxon>rosids</taxon>
        <taxon>fabids</taxon>
        <taxon>Fabales</taxon>
        <taxon>Fabaceae</taxon>
        <taxon>Papilionoideae</taxon>
        <taxon>50 kb inversion clade</taxon>
        <taxon>genistoids sensu lato</taxon>
        <taxon>core genistoids</taxon>
        <taxon>Crotalarieae</taxon>
        <taxon>Crotalaria</taxon>
    </lineage>
</organism>
<keyword evidence="1" id="KW-0812">Transmembrane</keyword>
<proteinExistence type="predicted"/>
<evidence type="ECO:0000313" key="2">
    <source>
        <dbReference type="EMBL" id="KAK7274842.1"/>
    </source>
</evidence>
<evidence type="ECO:0000313" key="3">
    <source>
        <dbReference type="Proteomes" id="UP001372338"/>
    </source>
</evidence>
<comment type="caution">
    <text evidence="2">The sequence shown here is derived from an EMBL/GenBank/DDBJ whole genome shotgun (WGS) entry which is preliminary data.</text>
</comment>
<sequence>MLQLKLGGIWSEAKCTGFVYYVFSSPSNPLPEAGIYRIGKKHFKHINFSFFIFLSLLFLSRSNNIFPTKSHHARFFMLAISLTFQLILMVDI</sequence>
<accession>A0AAN9FE70</accession>
<feature type="transmembrane region" description="Helical" evidence="1">
    <location>
        <begin position="46"/>
        <end position="66"/>
    </location>
</feature>
<keyword evidence="1" id="KW-0472">Membrane</keyword>
<keyword evidence="3" id="KW-1185">Reference proteome</keyword>
<name>A0AAN9FE70_CROPI</name>
<dbReference type="Proteomes" id="UP001372338">
    <property type="component" value="Unassembled WGS sequence"/>
</dbReference>